<reference evidence="1" key="1">
    <citation type="journal article" date="2014" name="Int. J. Syst. Evol. Microbiol.">
        <title>Complete genome of a new Firmicutes species belonging to the dominant human colonic microbiota ('Ruminococcus bicirculans') reveals two chromosomes and a selective capacity to utilize plant glucans.</title>
        <authorList>
            <consortium name="NISC Comparative Sequencing Program"/>
            <person name="Wegmann U."/>
            <person name="Louis P."/>
            <person name="Goesmann A."/>
            <person name="Henrissat B."/>
            <person name="Duncan S.H."/>
            <person name="Flint H.J."/>
        </authorList>
    </citation>
    <scope>NUCLEOTIDE SEQUENCE</scope>
    <source>
        <strain evidence="1">NBRC 106348</strain>
    </source>
</reference>
<keyword evidence="3" id="KW-1185">Reference proteome</keyword>
<evidence type="ECO:0000313" key="2">
    <source>
        <dbReference type="EMBL" id="GMA26705.1"/>
    </source>
</evidence>
<evidence type="ECO:0000313" key="3">
    <source>
        <dbReference type="Proteomes" id="UP001157091"/>
    </source>
</evidence>
<name>A0ABQ6HUW7_9MICO</name>
<accession>A0ABQ6HUW7</accession>
<dbReference type="Proteomes" id="UP001157091">
    <property type="component" value="Unassembled WGS sequence"/>
</dbReference>
<reference evidence="1" key="3">
    <citation type="submission" date="2023-02" db="EMBL/GenBank/DDBJ databases">
        <authorList>
            <person name="Sun Q."/>
            <person name="Mori K."/>
        </authorList>
    </citation>
    <scope>NUCLEOTIDE SEQUENCE</scope>
    <source>
        <strain evidence="1">NBRC 106348</strain>
    </source>
</reference>
<reference evidence="3" key="2">
    <citation type="journal article" date="2019" name="Int. J. Syst. Evol. Microbiol.">
        <title>The Global Catalogue of Microorganisms (GCM) 10K type strain sequencing project: providing services to taxonomists for standard genome sequencing and annotation.</title>
        <authorList>
            <consortium name="The Broad Institute Genomics Platform"/>
            <consortium name="The Broad Institute Genome Sequencing Center for Infectious Disease"/>
            <person name="Wu L."/>
            <person name="Ma J."/>
        </authorList>
    </citation>
    <scope>NUCLEOTIDE SEQUENCE [LARGE SCALE GENOMIC DNA]</scope>
    <source>
        <strain evidence="3">NBRC 106348</strain>
    </source>
</reference>
<dbReference type="EMBL" id="BSUK01000001">
    <property type="protein sequence ID" value="GMA22299.1"/>
    <property type="molecule type" value="Genomic_DNA"/>
</dbReference>
<comment type="caution">
    <text evidence="1">The sequence shown here is derived from an EMBL/GenBank/DDBJ whole genome shotgun (WGS) entry which is preliminary data.</text>
</comment>
<dbReference type="EMBL" id="BSUK01000001">
    <property type="protein sequence ID" value="GMA26705.1"/>
    <property type="molecule type" value="Genomic_DNA"/>
</dbReference>
<sequence>MCGVILSGGIWCRWLERWQAPRMSTERRFMRFVYEFEVEVEDLIDGAVFRNDVLGDGEGNIVGMLAREEPEFEVASTLLRMTSDMFGPGGRRAGLKFVSGSMMPRYVDENGNYTEFTLPPVPGRNDGSLEMS</sequence>
<proteinExistence type="predicted"/>
<gene>
    <name evidence="1" type="ORF">GCM10025864_00580</name>
    <name evidence="2" type="ORF">GCM10025864_44640</name>
</gene>
<organism evidence="1 3">
    <name type="scientific">Luteimicrobium album</name>
    <dbReference type="NCBI Taxonomy" id="1054550"/>
    <lineage>
        <taxon>Bacteria</taxon>
        <taxon>Bacillati</taxon>
        <taxon>Actinomycetota</taxon>
        <taxon>Actinomycetes</taxon>
        <taxon>Micrococcales</taxon>
        <taxon>Luteimicrobium</taxon>
    </lineage>
</organism>
<protein>
    <submittedName>
        <fullName evidence="1">Uncharacterized protein</fullName>
    </submittedName>
</protein>
<evidence type="ECO:0000313" key="1">
    <source>
        <dbReference type="EMBL" id="GMA22299.1"/>
    </source>
</evidence>